<dbReference type="Pfam" id="PF08299">
    <property type="entry name" value="Bac_DnaA_C"/>
    <property type="match status" value="1"/>
</dbReference>
<dbReference type="InterPro" id="IPR013159">
    <property type="entry name" value="DnaA_C"/>
</dbReference>
<dbReference type="InterPro" id="IPR010921">
    <property type="entry name" value="Trp_repressor/repl_initiator"/>
</dbReference>
<reference evidence="2 3" key="1">
    <citation type="submission" date="2021-06" db="EMBL/GenBank/DDBJ databases">
        <authorList>
            <person name="Grouzdev D.S."/>
            <person name="Koziaeva V."/>
        </authorList>
    </citation>
    <scope>NUCLEOTIDE SEQUENCE [LARGE SCALE GENOMIC DNA]</scope>
    <source>
        <strain evidence="2 3">22</strain>
    </source>
</reference>
<dbReference type="GO" id="GO:0005524">
    <property type="term" value="F:ATP binding"/>
    <property type="evidence" value="ECO:0007669"/>
    <property type="project" value="InterPro"/>
</dbReference>
<proteinExistence type="predicted"/>
<dbReference type="AlphaFoldDB" id="A0A947D9N0"/>
<dbReference type="GO" id="GO:0003688">
    <property type="term" value="F:DNA replication origin binding"/>
    <property type="evidence" value="ECO:0007669"/>
    <property type="project" value="InterPro"/>
</dbReference>
<keyword evidence="3" id="KW-1185">Reference proteome</keyword>
<organism evidence="2 3">
    <name type="scientific">Prosthecodimorpha staleyi</name>
    <dbReference type="NCBI Taxonomy" id="2840188"/>
    <lineage>
        <taxon>Bacteria</taxon>
        <taxon>Pseudomonadati</taxon>
        <taxon>Pseudomonadota</taxon>
        <taxon>Alphaproteobacteria</taxon>
        <taxon>Hyphomicrobiales</taxon>
        <taxon>Ancalomicrobiaceae</taxon>
        <taxon>Prosthecodimorpha</taxon>
    </lineage>
</organism>
<dbReference type="SMART" id="SM00760">
    <property type="entry name" value="Bac_DnaA_C"/>
    <property type="match status" value="1"/>
</dbReference>
<gene>
    <name evidence="2" type="ORF">KL771_24805</name>
</gene>
<dbReference type="EMBL" id="JAHHZF010000014">
    <property type="protein sequence ID" value="MBT9292704.1"/>
    <property type="molecule type" value="Genomic_DNA"/>
</dbReference>
<dbReference type="Gene3D" id="1.10.1750.10">
    <property type="match status" value="1"/>
</dbReference>
<dbReference type="GO" id="GO:0006270">
    <property type="term" value="P:DNA replication initiation"/>
    <property type="evidence" value="ECO:0007669"/>
    <property type="project" value="InterPro"/>
</dbReference>
<dbReference type="RefSeq" id="WP_261971200.1">
    <property type="nucleotide sequence ID" value="NZ_JAHHZF010000014.1"/>
</dbReference>
<comment type="caution">
    <text evidence="2">The sequence shown here is derived from an EMBL/GenBank/DDBJ whole genome shotgun (WGS) entry which is preliminary data.</text>
</comment>
<accession>A0A947D9N0</accession>
<dbReference type="CDD" id="cd06571">
    <property type="entry name" value="Bac_DnaA_C"/>
    <property type="match status" value="1"/>
</dbReference>
<evidence type="ECO:0000313" key="2">
    <source>
        <dbReference type="EMBL" id="MBT9292704.1"/>
    </source>
</evidence>
<feature type="domain" description="Chromosomal replication initiator DnaA C-terminal" evidence="1">
    <location>
        <begin position="4"/>
        <end position="73"/>
    </location>
</feature>
<name>A0A947D9N0_9HYPH</name>
<dbReference type="PROSITE" id="PS01008">
    <property type="entry name" value="DNAA"/>
    <property type="match status" value="1"/>
</dbReference>
<dbReference type="PANTHER" id="PTHR30050">
    <property type="entry name" value="CHROMOSOMAL REPLICATION INITIATOR PROTEIN DNAA"/>
    <property type="match status" value="1"/>
</dbReference>
<sequence>MTVTVATIVECVSEVTGISVADILSHSTAREMVRARHVAFWIARQRTNYSLPRIGRSLGGRDHSTVLNAVARIDQALADPAERETRAIVEAAEAALEIVTAVLATGIVPPPPADIDPVAVAGRALASPRAAIRLTLPEVQALARTVLVRETERPEPEPRIVERRIEIPVRPPVVAAAMRNLRSARDAWHRDQGGRYERPAREQLESALDQLDAAWRAAILEPPPHNLPEVKHG</sequence>
<dbReference type="SUPFAM" id="SSF48295">
    <property type="entry name" value="TrpR-like"/>
    <property type="match status" value="1"/>
</dbReference>
<dbReference type="Proteomes" id="UP000766595">
    <property type="component" value="Unassembled WGS sequence"/>
</dbReference>
<dbReference type="GO" id="GO:0006275">
    <property type="term" value="P:regulation of DNA replication"/>
    <property type="evidence" value="ECO:0007669"/>
    <property type="project" value="InterPro"/>
</dbReference>
<dbReference type="PANTHER" id="PTHR30050:SF4">
    <property type="entry name" value="ATP-BINDING PROTEIN RV3427C IN INSERTION SEQUENCE-RELATED"/>
    <property type="match status" value="1"/>
</dbReference>
<protein>
    <recommendedName>
        <fullName evidence="1">Chromosomal replication initiator DnaA C-terminal domain-containing protein</fullName>
    </recommendedName>
</protein>
<evidence type="ECO:0000259" key="1">
    <source>
        <dbReference type="SMART" id="SM00760"/>
    </source>
</evidence>
<dbReference type="InterPro" id="IPR018312">
    <property type="entry name" value="Chromosome_initiator_DnaA_CS"/>
</dbReference>
<evidence type="ECO:0000313" key="3">
    <source>
        <dbReference type="Proteomes" id="UP000766595"/>
    </source>
</evidence>